<dbReference type="Proteomes" id="UP000299102">
    <property type="component" value="Unassembled WGS sequence"/>
</dbReference>
<evidence type="ECO:0000313" key="3">
    <source>
        <dbReference type="Proteomes" id="UP000299102"/>
    </source>
</evidence>
<name>A0A4C1T1T9_EUMVA</name>
<protein>
    <submittedName>
        <fullName evidence="2">Uncharacterized protein</fullName>
    </submittedName>
</protein>
<sequence length="92" mass="9949">MFASHSRRPRRPRPPEAAQANYVLGGDDENSRISLHKSSGVAAMWSIRRAVELSDIFSTNFYNVEAAEGGFVLMNADASAASGRARPAIVTI</sequence>
<evidence type="ECO:0000313" key="2">
    <source>
        <dbReference type="EMBL" id="GBP08176.1"/>
    </source>
</evidence>
<organism evidence="2 3">
    <name type="scientific">Eumeta variegata</name>
    <name type="common">Bagworm moth</name>
    <name type="synonym">Eumeta japonica</name>
    <dbReference type="NCBI Taxonomy" id="151549"/>
    <lineage>
        <taxon>Eukaryota</taxon>
        <taxon>Metazoa</taxon>
        <taxon>Ecdysozoa</taxon>
        <taxon>Arthropoda</taxon>
        <taxon>Hexapoda</taxon>
        <taxon>Insecta</taxon>
        <taxon>Pterygota</taxon>
        <taxon>Neoptera</taxon>
        <taxon>Endopterygota</taxon>
        <taxon>Lepidoptera</taxon>
        <taxon>Glossata</taxon>
        <taxon>Ditrysia</taxon>
        <taxon>Tineoidea</taxon>
        <taxon>Psychidae</taxon>
        <taxon>Oiketicinae</taxon>
        <taxon>Eumeta</taxon>
    </lineage>
</organism>
<feature type="region of interest" description="Disordered" evidence="1">
    <location>
        <begin position="1"/>
        <end position="22"/>
    </location>
</feature>
<dbReference type="AlphaFoldDB" id="A0A4C1T1T9"/>
<reference evidence="2 3" key="1">
    <citation type="journal article" date="2019" name="Commun. Biol.">
        <title>The bagworm genome reveals a unique fibroin gene that provides high tensile strength.</title>
        <authorList>
            <person name="Kono N."/>
            <person name="Nakamura H."/>
            <person name="Ohtoshi R."/>
            <person name="Tomita M."/>
            <person name="Numata K."/>
            <person name="Arakawa K."/>
        </authorList>
    </citation>
    <scope>NUCLEOTIDE SEQUENCE [LARGE SCALE GENOMIC DNA]</scope>
</reference>
<keyword evidence="3" id="KW-1185">Reference proteome</keyword>
<feature type="compositionally biased region" description="Basic residues" evidence="1">
    <location>
        <begin position="1"/>
        <end position="12"/>
    </location>
</feature>
<evidence type="ECO:0000256" key="1">
    <source>
        <dbReference type="SAM" id="MobiDB-lite"/>
    </source>
</evidence>
<proteinExistence type="predicted"/>
<gene>
    <name evidence="2" type="ORF">EVAR_2958_1</name>
</gene>
<comment type="caution">
    <text evidence="2">The sequence shown here is derived from an EMBL/GenBank/DDBJ whole genome shotgun (WGS) entry which is preliminary data.</text>
</comment>
<dbReference type="EMBL" id="BGZK01000029">
    <property type="protein sequence ID" value="GBP08176.1"/>
    <property type="molecule type" value="Genomic_DNA"/>
</dbReference>
<accession>A0A4C1T1T9</accession>